<protein>
    <submittedName>
        <fullName evidence="3">Uncharacterized protein</fullName>
    </submittedName>
</protein>
<accession>A0AAE3IWE8</accession>
<evidence type="ECO:0000313" key="4">
    <source>
        <dbReference type="Proteomes" id="UP001209318"/>
    </source>
</evidence>
<evidence type="ECO:0000313" key="3">
    <source>
        <dbReference type="EMBL" id="MCU9614129.1"/>
    </source>
</evidence>
<proteinExistence type="predicted"/>
<comment type="caution">
    <text evidence="3">The sequence shown here is derived from an EMBL/GenBank/DDBJ whole genome shotgun (WGS) entry which is preliminary data.</text>
</comment>
<organism evidence="3 4">
    <name type="scientific">Perspicuibacillus lycopersici</name>
    <dbReference type="NCBI Taxonomy" id="1325689"/>
    <lineage>
        <taxon>Bacteria</taxon>
        <taxon>Bacillati</taxon>
        <taxon>Bacillota</taxon>
        <taxon>Bacilli</taxon>
        <taxon>Bacillales</taxon>
        <taxon>Bacillaceae</taxon>
        <taxon>Perspicuibacillus</taxon>
    </lineage>
</organism>
<keyword evidence="1" id="KW-0175">Coiled coil</keyword>
<dbReference type="AlphaFoldDB" id="A0AAE3IWE8"/>
<keyword evidence="4" id="KW-1185">Reference proteome</keyword>
<keyword evidence="2" id="KW-1133">Transmembrane helix</keyword>
<gene>
    <name evidence="3" type="ORF">OEV98_11210</name>
</gene>
<name>A0AAE3IWE8_9BACI</name>
<keyword evidence="2" id="KW-0472">Membrane</keyword>
<feature type="coiled-coil region" evidence="1">
    <location>
        <begin position="43"/>
        <end position="143"/>
    </location>
</feature>
<reference evidence="3" key="1">
    <citation type="submission" date="2022-10" db="EMBL/GenBank/DDBJ databases">
        <title>Description of Fervidibacillus gen. nov. in the family Fervidibacillaceae fam. nov. with two species, Fervidibacillus albus sp. nov., and Fervidibacillus halotolerans sp. nov., isolated from tidal flat sediments.</title>
        <authorList>
            <person name="Kwon K.K."/>
            <person name="Yang S.-H."/>
        </authorList>
    </citation>
    <scope>NUCLEOTIDE SEQUENCE</scope>
    <source>
        <strain evidence="3">JCM 19140</strain>
    </source>
</reference>
<sequence length="223" mass="25150">METPFYKKLWFLITVSAIIFFLIGLGIGQSVAKVKIDNKKMSYDQITTEIKTKNTELEDLENKINETRTELVSVTDEKNKVLNEINQNKKIIDEANEIINNRDSLTNEINDKGTELAVLDTDIKKKKEELDALTVQIKKTGEDPYKLGAGYYYFGSDIPTGRYELRAQDGYRGNIFVRGTNGISKVAETFGEGSEYSIESFVFDGLDGEEIEATIPIILVPVE</sequence>
<keyword evidence="2" id="KW-0812">Transmembrane</keyword>
<feature type="transmembrane region" description="Helical" evidence="2">
    <location>
        <begin position="12"/>
        <end position="32"/>
    </location>
</feature>
<dbReference type="Proteomes" id="UP001209318">
    <property type="component" value="Unassembled WGS sequence"/>
</dbReference>
<dbReference type="Gene3D" id="1.10.287.1490">
    <property type="match status" value="1"/>
</dbReference>
<evidence type="ECO:0000256" key="1">
    <source>
        <dbReference type="SAM" id="Coils"/>
    </source>
</evidence>
<dbReference type="RefSeq" id="WP_263073366.1">
    <property type="nucleotide sequence ID" value="NZ_JAOUSF010000003.1"/>
</dbReference>
<evidence type="ECO:0000256" key="2">
    <source>
        <dbReference type="SAM" id="Phobius"/>
    </source>
</evidence>
<dbReference type="EMBL" id="JAOUSF010000003">
    <property type="protein sequence ID" value="MCU9614129.1"/>
    <property type="molecule type" value="Genomic_DNA"/>
</dbReference>